<sequence>MIYNPMFSLHSRHASNPQKRSSSQSKIMPDTQNINAWMGYRGGTDPYCQQGCTSTCGNYTYMTGIENACGNESANEIVEKTGIGEQKVEINQSRVGQRAVQEAMRKVQEGPVPAKTQGLLSLHRELLQSRGPTTTGARSTDAAIVAASSTVAASDEKKISNASRLQNMVSPATAHVIEGGDEEYAKYEKDNQQRCSWTNEPRVPPRALQRRKS</sequence>
<dbReference type="Proteomes" id="UP000310687">
    <property type="component" value="Unassembled WGS sequence"/>
</dbReference>
<feature type="region of interest" description="Disordered" evidence="1">
    <location>
        <begin position="1"/>
        <end position="27"/>
    </location>
</feature>
<reference evidence="2 3" key="1">
    <citation type="submission" date="2018-10" db="EMBL/GenBank/DDBJ databases">
        <title>Fifty Aureobasidium pullulans genomes reveal a recombining polyextremotolerant generalist.</title>
        <authorList>
            <person name="Gostincar C."/>
            <person name="Turk M."/>
            <person name="Zajc J."/>
            <person name="Gunde-Cimerman N."/>
        </authorList>
    </citation>
    <scope>NUCLEOTIDE SEQUENCE [LARGE SCALE GENOMIC DNA]</scope>
    <source>
        <strain evidence="2 3">EXF-11013</strain>
    </source>
</reference>
<dbReference type="AlphaFoldDB" id="A0A4S8WQI2"/>
<dbReference type="EMBL" id="QZAL01000207">
    <property type="protein sequence ID" value="THW33530.1"/>
    <property type="molecule type" value="Genomic_DNA"/>
</dbReference>
<protein>
    <submittedName>
        <fullName evidence="2">Uncharacterized protein</fullName>
    </submittedName>
</protein>
<evidence type="ECO:0000313" key="3">
    <source>
        <dbReference type="Proteomes" id="UP000310687"/>
    </source>
</evidence>
<feature type="compositionally biased region" description="Polar residues" evidence="1">
    <location>
        <begin position="14"/>
        <end position="27"/>
    </location>
</feature>
<organism evidence="2 3">
    <name type="scientific">Aureobasidium pullulans</name>
    <name type="common">Black yeast</name>
    <name type="synonym">Pullularia pullulans</name>
    <dbReference type="NCBI Taxonomy" id="5580"/>
    <lineage>
        <taxon>Eukaryota</taxon>
        <taxon>Fungi</taxon>
        <taxon>Dikarya</taxon>
        <taxon>Ascomycota</taxon>
        <taxon>Pezizomycotina</taxon>
        <taxon>Dothideomycetes</taxon>
        <taxon>Dothideomycetidae</taxon>
        <taxon>Dothideales</taxon>
        <taxon>Saccotheciaceae</taxon>
        <taxon>Aureobasidium</taxon>
    </lineage>
</organism>
<feature type="region of interest" description="Disordered" evidence="1">
    <location>
        <begin position="188"/>
        <end position="213"/>
    </location>
</feature>
<evidence type="ECO:0000313" key="2">
    <source>
        <dbReference type="EMBL" id="THW33530.1"/>
    </source>
</evidence>
<proteinExistence type="predicted"/>
<evidence type="ECO:0000256" key="1">
    <source>
        <dbReference type="SAM" id="MobiDB-lite"/>
    </source>
</evidence>
<comment type="caution">
    <text evidence="2">The sequence shown here is derived from an EMBL/GenBank/DDBJ whole genome shotgun (WGS) entry which is preliminary data.</text>
</comment>
<accession>A0A4S8WQI2</accession>
<name>A0A4S8WQI2_AURPU</name>
<gene>
    <name evidence="2" type="ORF">D6D22_09071</name>
</gene>